<accession>A0A383D8D3</accession>
<proteinExistence type="predicted"/>
<organism evidence="1">
    <name type="scientific">marine metagenome</name>
    <dbReference type="NCBI Taxonomy" id="408172"/>
    <lineage>
        <taxon>unclassified sequences</taxon>
        <taxon>metagenomes</taxon>
        <taxon>ecological metagenomes</taxon>
    </lineage>
</organism>
<name>A0A383D8D3_9ZZZZ</name>
<dbReference type="EMBL" id="UINC01215062">
    <property type="protein sequence ID" value="SVE40574.1"/>
    <property type="molecule type" value="Genomic_DNA"/>
</dbReference>
<gene>
    <name evidence="1" type="ORF">METZ01_LOCUS493428</name>
</gene>
<dbReference type="InterPro" id="IPR011042">
    <property type="entry name" value="6-blade_b-propeller_TolB-like"/>
</dbReference>
<dbReference type="Gene3D" id="2.120.10.30">
    <property type="entry name" value="TolB, C-terminal domain"/>
    <property type="match status" value="1"/>
</dbReference>
<sequence length="78" mass="8854">MGDFIAFEKIENDQAYIGVMEIDGSNERMLIKGYKLENPAWTLDGRRILYNKIDESGVVKLFIVDLTGYNETNIIPGP</sequence>
<dbReference type="AlphaFoldDB" id="A0A383D8D3"/>
<protein>
    <recommendedName>
        <fullName evidence="2">Dipeptidylpeptidase IV N-terminal domain-containing protein</fullName>
    </recommendedName>
</protein>
<reference evidence="1" key="1">
    <citation type="submission" date="2018-05" db="EMBL/GenBank/DDBJ databases">
        <authorList>
            <person name="Lanie J.A."/>
            <person name="Ng W.-L."/>
            <person name="Kazmierczak K.M."/>
            <person name="Andrzejewski T.M."/>
            <person name="Davidsen T.M."/>
            <person name="Wayne K.J."/>
            <person name="Tettelin H."/>
            <person name="Glass J.I."/>
            <person name="Rusch D."/>
            <person name="Podicherti R."/>
            <person name="Tsui H.-C.T."/>
            <person name="Winkler M.E."/>
        </authorList>
    </citation>
    <scope>NUCLEOTIDE SEQUENCE</scope>
</reference>
<dbReference type="SUPFAM" id="SSF69304">
    <property type="entry name" value="Tricorn protease N-terminal domain"/>
    <property type="match status" value="1"/>
</dbReference>
<evidence type="ECO:0000313" key="1">
    <source>
        <dbReference type="EMBL" id="SVE40574.1"/>
    </source>
</evidence>
<evidence type="ECO:0008006" key="2">
    <source>
        <dbReference type="Google" id="ProtNLM"/>
    </source>
</evidence>